<protein>
    <submittedName>
        <fullName evidence="3">Glycosyltransferase</fullName>
    </submittedName>
</protein>
<dbReference type="RefSeq" id="WP_407592046.1">
    <property type="nucleotide sequence ID" value="NZ_JBHDIY010000002.1"/>
</dbReference>
<feature type="compositionally biased region" description="Basic and acidic residues" evidence="1">
    <location>
        <begin position="749"/>
        <end position="760"/>
    </location>
</feature>
<organism evidence="3 4">
    <name type="scientific">Tateyamaria armeniaca</name>
    <dbReference type="NCBI Taxonomy" id="2518930"/>
    <lineage>
        <taxon>Bacteria</taxon>
        <taxon>Pseudomonadati</taxon>
        <taxon>Pseudomonadota</taxon>
        <taxon>Alphaproteobacteria</taxon>
        <taxon>Rhodobacterales</taxon>
        <taxon>Roseobacteraceae</taxon>
        <taxon>Tateyamaria</taxon>
    </lineage>
</organism>
<evidence type="ECO:0000256" key="1">
    <source>
        <dbReference type="SAM" id="MobiDB-lite"/>
    </source>
</evidence>
<feature type="region of interest" description="Disordered" evidence="1">
    <location>
        <begin position="734"/>
        <end position="760"/>
    </location>
</feature>
<reference evidence="3 4" key="1">
    <citation type="submission" date="2024-08" db="EMBL/GenBank/DDBJ databases">
        <title>Tateyamaria sp. nov., isolated from marine algae.</title>
        <authorList>
            <person name="Choi B.J."/>
            <person name="Kim J.M."/>
            <person name="Lee J.K."/>
            <person name="Choi D.G."/>
            <person name="Bayburt H."/>
            <person name="Baek J.H."/>
            <person name="Han D.M."/>
            <person name="Jeon C.O."/>
        </authorList>
    </citation>
    <scope>NUCLEOTIDE SEQUENCE [LARGE SCALE GENOMIC DNA]</scope>
    <source>
        <strain evidence="3 4">KMU-156</strain>
    </source>
</reference>
<evidence type="ECO:0000259" key="2">
    <source>
        <dbReference type="Pfam" id="PF04101"/>
    </source>
</evidence>
<gene>
    <name evidence="3" type="ORF">ACERZ8_09940</name>
</gene>
<dbReference type="EMBL" id="JBHDIY010000002">
    <property type="protein sequence ID" value="MFL4470176.1"/>
    <property type="molecule type" value="Genomic_DNA"/>
</dbReference>
<dbReference type="Proteomes" id="UP001627408">
    <property type="component" value="Unassembled WGS sequence"/>
</dbReference>
<evidence type="ECO:0000313" key="3">
    <source>
        <dbReference type="EMBL" id="MFL4470176.1"/>
    </source>
</evidence>
<dbReference type="Pfam" id="PF04101">
    <property type="entry name" value="Glyco_tran_28_C"/>
    <property type="match status" value="1"/>
</dbReference>
<dbReference type="PANTHER" id="PTHR21015:SF22">
    <property type="entry name" value="GLYCOSYLTRANSFERASE"/>
    <property type="match status" value="1"/>
</dbReference>
<dbReference type="Gene3D" id="3.40.50.2000">
    <property type="entry name" value="Glycogen Phosphorylase B"/>
    <property type="match status" value="1"/>
</dbReference>
<dbReference type="InterPro" id="IPR007235">
    <property type="entry name" value="Glyco_trans_28_C"/>
</dbReference>
<dbReference type="PANTHER" id="PTHR21015">
    <property type="entry name" value="UDP-N-ACETYLGLUCOSAMINE--N-ACETYLMURAMYL-(PENTAPEPTIDE) PYROPHOSPHORYL-UNDECAPRENOL N-ACETYLGLUCOSAMINE TRANSFERASE 1"/>
    <property type="match status" value="1"/>
</dbReference>
<sequence length="760" mass="81596">MPSDLIPGSRSIKVDIAIIADIRVGDVAAPCHAAAASALVGAGYSVAIVPVITGAIPADPYRVDPDMADLLQAGTVRRVARGASIECSLALAFDARIFAAPLTGCPQIHATHRLVTIERPAALAMQARSDLDRLRARAEIAMGGSVNWCPTSITAHDAMAFAVPDWPVTDVVWAPVAPDLSHVQADAADRARPTIGRTRIARTRPTDVWPDVCLSSPLVALRARGEPTLASDVWPRAAPVENWSDKTLNMADFFAKLDLLFNPDVAANDPYPVEALMAISAGVIPCLPESYRELFGGAAIYGSDEELLQAAIKLKLDNQVMTSARQAGAALMKVVFSRDVFVARVKALVGAPERATFAPAVHAEPNTRVLFYSTNGIGMGHLTRQLAIARRLPERIQPVFVSHSRAVDTVRRFGFVGEHLPYHATYGEVKAHWNTGLAEALNAMFAFYKPRVVIFDGNMPFIGMLMALSDNPAITSVWIRRAMWGLGRDMEALDRAEALDLVVEPLDPAWSRDDGPTVARASQVRAVPPVRILDQAEMPSRVEACAALGLDPSDTNVLVATGAGNNFDMARITGQVIDRVHGRAGLGCALAEWQIAQDRLDVPDSIARLSGYPFSQYLSAFDAAVAAPGYNTFCEHLAAGLPTLWAPNENEQMDQQIERARYAVDQRCGLMVRRDAPFDVASALSDLLHSKTRGAMARAGGRVAAECMAQNGASEVAQIVTDLAVSSVARMPYAYASDTEDDPSTDQPGHQEHDGATTLS</sequence>
<feature type="domain" description="Glycosyl transferase family 28 C-terminal" evidence="2">
    <location>
        <begin position="615"/>
        <end position="698"/>
    </location>
</feature>
<dbReference type="SUPFAM" id="SSF53756">
    <property type="entry name" value="UDP-Glycosyltransferase/glycogen phosphorylase"/>
    <property type="match status" value="1"/>
</dbReference>
<evidence type="ECO:0000313" key="4">
    <source>
        <dbReference type="Proteomes" id="UP001627408"/>
    </source>
</evidence>
<name>A0ABW8USU3_9RHOB</name>
<keyword evidence="4" id="KW-1185">Reference proteome</keyword>
<proteinExistence type="predicted"/>
<accession>A0ABW8USU3</accession>
<comment type="caution">
    <text evidence="3">The sequence shown here is derived from an EMBL/GenBank/DDBJ whole genome shotgun (WGS) entry which is preliminary data.</text>
</comment>